<dbReference type="Pfam" id="PF01022">
    <property type="entry name" value="HTH_5"/>
    <property type="match status" value="1"/>
</dbReference>
<protein>
    <submittedName>
        <fullName evidence="5">Metalloregulator ArsR/SmtB family transcription factor</fullName>
    </submittedName>
</protein>
<keyword evidence="6" id="KW-1185">Reference proteome</keyword>
<keyword evidence="3" id="KW-0804">Transcription</keyword>
<feature type="domain" description="HTH arsR-type" evidence="4">
    <location>
        <begin position="1"/>
        <end position="96"/>
    </location>
</feature>
<evidence type="ECO:0000256" key="1">
    <source>
        <dbReference type="ARBA" id="ARBA00023015"/>
    </source>
</evidence>
<gene>
    <name evidence="5" type="ORF">O9H85_05785</name>
</gene>
<proteinExistence type="predicted"/>
<organism evidence="5 6">
    <name type="scientific">Paenibacillus gyeongsangnamensis</name>
    <dbReference type="NCBI Taxonomy" id="3388067"/>
    <lineage>
        <taxon>Bacteria</taxon>
        <taxon>Bacillati</taxon>
        <taxon>Bacillota</taxon>
        <taxon>Bacilli</taxon>
        <taxon>Bacillales</taxon>
        <taxon>Paenibacillaceae</taxon>
        <taxon>Paenibacillus</taxon>
    </lineage>
</organism>
<keyword evidence="1" id="KW-0805">Transcription regulation</keyword>
<dbReference type="SUPFAM" id="SSF46785">
    <property type="entry name" value="Winged helix' DNA-binding domain"/>
    <property type="match status" value="1"/>
</dbReference>
<evidence type="ECO:0000256" key="3">
    <source>
        <dbReference type="ARBA" id="ARBA00023163"/>
    </source>
</evidence>
<dbReference type="InterPro" id="IPR001845">
    <property type="entry name" value="HTH_ArsR_DNA-bd_dom"/>
</dbReference>
<evidence type="ECO:0000256" key="2">
    <source>
        <dbReference type="ARBA" id="ARBA00023125"/>
    </source>
</evidence>
<dbReference type="PRINTS" id="PR00778">
    <property type="entry name" value="HTHARSR"/>
</dbReference>
<sequence>MEQIHEMSDMFKLLGDKTRLTIVALLKEKELCVCDIVGAVGISQPGVSQHLRKLKDGGLVNEQRKGQWIYYSLSLDDKPYVKELLEYIPSLKEKLENQNHCCD</sequence>
<evidence type="ECO:0000313" key="5">
    <source>
        <dbReference type="EMBL" id="MCZ8511940.1"/>
    </source>
</evidence>
<evidence type="ECO:0000313" key="6">
    <source>
        <dbReference type="Proteomes" id="UP001527882"/>
    </source>
</evidence>
<dbReference type="EMBL" id="JAQAGZ010000003">
    <property type="protein sequence ID" value="MCZ8511940.1"/>
    <property type="molecule type" value="Genomic_DNA"/>
</dbReference>
<comment type="caution">
    <text evidence="5">The sequence shown here is derived from an EMBL/GenBank/DDBJ whole genome shotgun (WGS) entry which is preliminary data.</text>
</comment>
<dbReference type="NCBIfam" id="NF033788">
    <property type="entry name" value="HTH_metalloreg"/>
    <property type="match status" value="1"/>
</dbReference>
<dbReference type="CDD" id="cd00090">
    <property type="entry name" value="HTH_ARSR"/>
    <property type="match status" value="1"/>
</dbReference>
<evidence type="ECO:0000259" key="4">
    <source>
        <dbReference type="PROSITE" id="PS50987"/>
    </source>
</evidence>
<keyword evidence="2" id="KW-0238">DNA-binding</keyword>
<dbReference type="PROSITE" id="PS50987">
    <property type="entry name" value="HTH_ARSR_2"/>
    <property type="match status" value="1"/>
</dbReference>
<name>A0ABT4Q4Y8_9BACL</name>
<dbReference type="Proteomes" id="UP001527882">
    <property type="component" value="Unassembled WGS sequence"/>
</dbReference>
<dbReference type="InterPro" id="IPR036390">
    <property type="entry name" value="WH_DNA-bd_sf"/>
</dbReference>
<dbReference type="Gene3D" id="1.10.10.10">
    <property type="entry name" value="Winged helix-like DNA-binding domain superfamily/Winged helix DNA-binding domain"/>
    <property type="match status" value="1"/>
</dbReference>
<dbReference type="InterPro" id="IPR051081">
    <property type="entry name" value="HTH_MetalResp_TranReg"/>
</dbReference>
<dbReference type="SMART" id="SM00418">
    <property type="entry name" value="HTH_ARSR"/>
    <property type="match status" value="1"/>
</dbReference>
<accession>A0ABT4Q4Y8</accession>
<dbReference type="InterPro" id="IPR036388">
    <property type="entry name" value="WH-like_DNA-bd_sf"/>
</dbReference>
<reference evidence="5 6" key="1">
    <citation type="submission" date="2022-12" db="EMBL/GenBank/DDBJ databases">
        <title>Draft genome sequence of Paenibacillus sp. dW9.</title>
        <authorList>
            <person name="Choi E.-W."/>
            <person name="Kim D.-U."/>
        </authorList>
    </citation>
    <scope>NUCLEOTIDE SEQUENCE [LARGE SCALE GENOMIC DNA]</scope>
    <source>
        <strain evidence="6">dW9</strain>
    </source>
</reference>
<dbReference type="PANTHER" id="PTHR33154">
    <property type="entry name" value="TRANSCRIPTIONAL REGULATOR, ARSR FAMILY"/>
    <property type="match status" value="1"/>
</dbReference>
<dbReference type="PANTHER" id="PTHR33154:SF18">
    <property type="entry name" value="ARSENICAL RESISTANCE OPERON REPRESSOR"/>
    <property type="match status" value="1"/>
</dbReference>
<dbReference type="InterPro" id="IPR011991">
    <property type="entry name" value="ArsR-like_HTH"/>
</dbReference>